<dbReference type="Proteomes" id="UP000007797">
    <property type="component" value="Unassembled WGS sequence"/>
</dbReference>
<evidence type="ECO:0000313" key="5">
    <source>
        <dbReference type="Proteomes" id="UP000007797"/>
    </source>
</evidence>
<keyword evidence="5" id="KW-1185">Reference proteome</keyword>
<feature type="region of interest" description="Disordered" evidence="2">
    <location>
        <begin position="278"/>
        <end position="344"/>
    </location>
</feature>
<dbReference type="RefSeq" id="XP_004359284.1">
    <property type="nucleotide sequence ID" value="XM_004359227.1"/>
</dbReference>
<organism evidence="4 5">
    <name type="scientific">Cavenderia fasciculata</name>
    <name type="common">Slime mold</name>
    <name type="synonym">Dictyostelium fasciculatum</name>
    <dbReference type="NCBI Taxonomy" id="261658"/>
    <lineage>
        <taxon>Eukaryota</taxon>
        <taxon>Amoebozoa</taxon>
        <taxon>Evosea</taxon>
        <taxon>Eumycetozoa</taxon>
        <taxon>Dictyostelia</taxon>
        <taxon>Acytosteliales</taxon>
        <taxon>Cavenderiaceae</taxon>
        <taxon>Cavenderia</taxon>
    </lineage>
</organism>
<reference evidence="5" key="1">
    <citation type="journal article" date="2011" name="Genome Res.">
        <title>Phylogeny-wide analysis of social amoeba genomes highlights ancient origins for complex intercellular communication.</title>
        <authorList>
            <person name="Heidel A.J."/>
            <person name="Lawal H.M."/>
            <person name="Felder M."/>
            <person name="Schilde C."/>
            <person name="Helps N.R."/>
            <person name="Tunggal B."/>
            <person name="Rivero F."/>
            <person name="John U."/>
            <person name="Schleicher M."/>
            <person name="Eichinger L."/>
            <person name="Platzer M."/>
            <person name="Noegel A.A."/>
            <person name="Schaap P."/>
            <person name="Gloeckner G."/>
        </authorList>
    </citation>
    <scope>NUCLEOTIDE SEQUENCE [LARGE SCALE GENOMIC DNA]</scope>
    <source>
        <strain evidence="5">SH3</strain>
    </source>
</reference>
<dbReference type="AlphaFoldDB" id="F4PS51"/>
<feature type="domain" description="ELMO" evidence="3">
    <location>
        <begin position="409"/>
        <end position="572"/>
    </location>
</feature>
<dbReference type="PANTHER" id="PTHR12771:SF41">
    <property type="entry name" value="ELMO DOMAIN-CONTAINING PROTEIN C"/>
    <property type="match status" value="1"/>
</dbReference>
<dbReference type="PROSITE" id="PS51335">
    <property type="entry name" value="ELMO"/>
    <property type="match status" value="1"/>
</dbReference>
<protein>
    <submittedName>
        <fullName evidence="4">Engulfment and cell motility ELM family protein</fullName>
    </submittedName>
</protein>
<dbReference type="Pfam" id="PF04727">
    <property type="entry name" value="ELMO_CED12"/>
    <property type="match status" value="1"/>
</dbReference>
<keyword evidence="1" id="KW-0175">Coiled coil</keyword>
<accession>F4PS51</accession>
<dbReference type="InterPro" id="IPR050868">
    <property type="entry name" value="ELMO_domain-containing"/>
</dbReference>
<dbReference type="EMBL" id="GL883010">
    <property type="protein sequence ID" value="EGG21434.1"/>
    <property type="molecule type" value="Genomic_DNA"/>
</dbReference>
<dbReference type="OrthoDB" id="67155at2759"/>
<evidence type="ECO:0000256" key="1">
    <source>
        <dbReference type="SAM" id="Coils"/>
    </source>
</evidence>
<evidence type="ECO:0000313" key="4">
    <source>
        <dbReference type="EMBL" id="EGG21434.1"/>
    </source>
</evidence>
<sequence>MMMMMSISQRRERKEFLKLEIERQRLLIQELDYKLMKEEEKEKNQLSSSSTSESITKEVEVVEEPIIQLEEEESTTTTTTILSTATIESALSSLESSLESSSNTSIGNNTEKEDSTTTTTTILVDTTTTTITSSILISSSPTISYENKLIELNKELNNLKCELEELRLMGDKFYTQHGDESILIEIDEMSKLSFYHCTQSKELPTIPIDSCDGSRIQIIFDADENPIYELHSLISTKSIHQLFSVKTNFEIPTAKQSIFERVRHNTWSLGISPLRRTTSDPSIFGERHSPPKSTISSFFDKQLSPRRTAASSPTNNTVDSNATRKGETVVGLSSSPSSPPQDEEGKILLTWNSKETSIYLLKSHQESVELLELLGSHIDRSKKITAKQSQQMKLFNQFRSTSYDNTNSDHEARLEELWNALYPGQPFERKSPKWKDFGFQSEDPTRDFRGMGMLGLHNLIHLVKNHRVWVDSILDSQRDYPFAVAGINISSLLFGVLNITDESLQQPWYSPFWNSTFMIMLCSMSRETDCAFEELYFQVFKLLDHVWQQMDATYMMFPDVMKRMKVLLNEVATLNANSLEEVKARFELVMLSSSLISTTVNNNQSSPNHKISSST</sequence>
<gene>
    <name evidence="4" type="primary">elmoC</name>
    <name evidence="4" type="ORF">DFA_01318</name>
</gene>
<dbReference type="PANTHER" id="PTHR12771">
    <property type="entry name" value="ENGULFMENT AND CELL MOTILITY"/>
    <property type="match status" value="1"/>
</dbReference>
<evidence type="ECO:0000256" key="2">
    <source>
        <dbReference type="SAM" id="MobiDB-lite"/>
    </source>
</evidence>
<dbReference type="KEGG" id="dfa:DFA_01318"/>
<feature type="compositionally biased region" description="Polar residues" evidence="2">
    <location>
        <begin position="309"/>
        <end position="321"/>
    </location>
</feature>
<dbReference type="GO" id="GO:0048870">
    <property type="term" value="P:cell motility"/>
    <property type="evidence" value="ECO:0007669"/>
    <property type="project" value="TreeGrafter"/>
</dbReference>
<evidence type="ECO:0000259" key="3">
    <source>
        <dbReference type="PROSITE" id="PS51335"/>
    </source>
</evidence>
<dbReference type="InterPro" id="IPR006816">
    <property type="entry name" value="ELMO_dom"/>
</dbReference>
<feature type="region of interest" description="Disordered" evidence="2">
    <location>
        <begin position="98"/>
        <end position="120"/>
    </location>
</feature>
<name>F4PS51_CACFS</name>
<dbReference type="GO" id="GO:0005886">
    <property type="term" value="C:plasma membrane"/>
    <property type="evidence" value="ECO:0007669"/>
    <property type="project" value="TreeGrafter"/>
</dbReference>
<dbReference type="OMA" id="NTWSLGI"/>
<feature type="coiled-coil region" evidence="1">
    <location>
        <begin position="142"/>
        <end position="169"/>
    </location>
</feature>
<dbReference type="GeneID" id="14872692"/>
<dbReference type="GO" id="GO:0007015">
    <property type="term" value="P:actin filament organization"/>
    <property type="evidence" value="ECO:0007669"/>
    <property type="project" value="TreeGrafter"/>
</dbReference>
<proteinExistence type="predicted"/>